<gene>
    <name evidence="1" type="ORF">N776_03540</name>
</gene>
<accession>A0AA44U9M2</accession>
<reference evidence="1 2" key="1">
    <citation type="submission" date="2013-08" db="EMBL/GenBank/DDBJ databases">
        <authorList>
            <person name="Trees D."/>
        </authorList>
    </citation>
    <scope>NUCLEOTIDE SEQUENCE [LARGE SCALE GENOMIC DNA]</scope>
    <source>
        <strain evidence="1 2">3502</strain>
    </source>
</reference>
<dbReference type="EMBL" id="AVBE01000002">
    <property type="protein sequence ID" value="PHJ35989.1"/>
    <property type="molecule type" value="Genomic_DNA"/>
</dbReference>
<sequence>MRRSECWSKPFEYPVEARQHYTSIGKIKNPAAVILPVCKNAV</sequence>
<protein>
    <submittedName>
        <fullName evidence="1">Uncharacterized protein</fullName>
    </submittedName>
</protein>
<name>A0AA44U9M2_NEIGO</name>
<dbReference type="AlphaFoldDB" id="A0AA44U9M2"/>
<evidence type="ECO:0000313" key="1">
    <source>
        <dbReference type="EMBL" id="PHJ35989.1"/>
    </source>
</evidence>
<dbReference type="Proteomes" id="UP000223296">
    <property type="component" value="Unassembled WGS sequence"/>
</dbReference>
<comment type="caution">
    <text evidence="1">The sequence shown here is derived from an EMBL/GenBank/DDBJ whole genome shotgun (WGS) entry which is preliminary data.</text>
</comment>
<organism evidence="1 2">
    <name type="scientific">Neisseria gonorrhoeae 3502</name>
    <dbReference type="NCBI Taxonomy" id="1193404"/>
    <lineage>
        <taxon>Bacteria</taxon>
        <taxon>Pseudomonadati</taxon>
        <taxon>Pseudomonadota</taxon>
        <taxon>Betaproteobacteria</taxon>
        <taxon>Neisseriales</taxon>
        <taxon>Neisseriaceae</taxon>
        <taxon>Neisseria</taxon>
    </lineage>
</organism>
<proteinExistence type="predicted"/>
<evidence type="ECO:0000313" key="2">
    <source>
        <dbReference type="Proteomes" id="UP000223296"/>
    </source>
</evidence>